<evidence type="ECO:0000256" key="3">
    <source>
        <dbReference type="ARBA" id="ARBA00010763"/>
    </source>
</evidence>
<dbReference type="OrthoDB" id="9804758at2"/>
<dbReference type="SUPFAM" id="SSF63867">
    <property type="entry name" value="MoeA C-terminal domain-like"/>
    <property type="match status" value="1"/>
</dbReference>
<dbReference type="InterPro" id="IPR001453">
    <property type="entry name" value="MoaB/Mog_dom"/>
</dbReference>
<evidence type="ECO:0000256" key="4">
    <source>
        <dbReference type="ARBA" id="ARBA00023150"/>
    </source>
</evidence>
<dbReference type="InterPro" id="IPR036688">
    <property type="entry name" value="MoeA_C_domain_IV_sf"/>
</dbReference>
<comment type="function">
    <text evidence="1 6">Catalyzes the insertion of molybdate into adenylated molybdopterin with the concomitant release of AMP.</text>
</comment>
<dbReference type="GO" id="GO:0046872">
    <property type="term" value="F:metal ion binding"/>
    <property type="evidence" value="ECO:0007669"/>
    <property type="project" value="UniProtKB-UniRule"/>
</dbReference>
<evidence type="ECO:0000256" key="5">
    <source>
        <dbReference type="ARBA" id="ARBA00047317"/>
    </source>
</evidence>
<accession>A0A419R0S2</accession>
<evidence type="ECO:0000256" key="2">
    <source>
        <dbReference type="ARBA" id="ARBA00005046"/>
    </source>
</evidence>
<comment type="catalytic activity">
    <reaction evidence="5">
        <text>adenylyl-molybdopterin + molybdate = Mo-molybdopterin + AMP + H(+)</text>
        <dbReference type="Rhea" id="RHEA:35047"/>
        <dbReference type="ChEBI" id="CHEBI:15378"/>
        <dbReference type="ChEBI" id="CHEBI:36264"/>
        <dbReference type="ChEBI" id="CHEBI:62727"/>
        <dbReference type="ChEBI" id="CHEBI:71302"/>
        <dbReference type="ChEBI" id="CHEBI:456215"/>
        <dbReference type="EC" id="2.10.1.1"/>
    </reaction>
</comment>
<dbReference type="CDD" id="cd00887">
    <property type="entry name" value="MoeA"/>
    <property type="match status" value="1"/>
</dbReference>
<reference evidence="8 9" key="1">
    <citation type="submission" date="2018-09" db="EMBL/GenBank/DDBJ databases">
        <title>Altererythrobacter sp.Ery1 and Ery12, the genome sequencing of novel strains in genus Alterythrobacter.</title>
        <authorList>
            <person name="Cheng H."/>
            <person name="Wu Y.-H."/>
            <person name="Fang C."/>
            <person name="Xu X.-W."/>
        </authorList>
    </citation>
    <scope>NUCLEOTIDE SEQUENCE [LARGE SCALE GENOMIC DNA]</scope>
    <source>
        <strain evidence="8 9">Ery12</strain>
    </source>
</reference>
<dbReference type="GO" id="GO:0061599">
    <property type="term" value="F:molybdopterin molybdotransferase activity"/>
    <property type="evidence" value="ECO:0007669"/>
    <property type="project" value="UniProtKB-UniRule"/>
</dbReference>
<dbReference type="InterPro" id="IPR005110">
    <property type="entry name" value="MoeA_linker/N"/>
</dbReference>
<dbReference type="PROSITE" id="PS01079">
    <property type="entry name" value="MOCF_BIOSYNTHESIS_2"/>
    <property type="match status" value="1"/>
</dbReference>
<gene>
    <name evidence="8" type="ORF">D6858_11490</name>
</gene>
<dbReference type="SMART" id="SM00852">
    <property type="entry name" value="MoCF_biosynth"/>
    <property type="match status" value="1"/>
</dbReference>
<dbReference type="Gene3D" id="2.170.190.11">
    <property type="entry name" value="Molybdopterin biosynthesis moea protein, domain 3"/>
    <property type="match status" value="1"/>
</dbReference>
<dbReference type="InterPro" id="IPR036135">
    <property type="entry name" value="MoeA_linker/N_sf"/>
</dbReference>
<keyword evidence="6 8" id="KW-0808">Transferase</keyword>
<keyword evidence="9" id="KW-1185">Reference proteome</keyword>
<dbReference type="Proteomes" id="UP000284322">
    <property type="component" value="Unassembled WGS sequence"/>
</dbReference>
<keyword evidence="6" id="KW-0479">Metal-binding</keyword>
<comment type="similarity">
    <text evidence="3 6">Belongs to the MoeA family.</text>
</comment>
<dbReference type="InterPro" id="IPR005111">
    <property type="entry name" value="MoeA_C_domain_IV"/>
</dbReference>
<evidence type="ECO:0000256" key="1">
    <source>
        <dbReference type="ARBA" id="ARBA00002901"/>
    </source>
</evidence>
<name>A0A419R0S2_9SPHN</name>
<dbReference type="Gene3D" id="3.40.980.10">
    <property type="entry name" value="MoaB/Mog-like domain"/>
    <property type="match status" value="1"/>
</dbReference>
<evidence type="ECO:0000313" key="8">
    <source>
        <dbReference type="EMBL" id="RJX67092.1"/>
    </source>
</evidence>
<dbReference type="GO" id="GO:0005829">
    <property type="term" value="C:cytosol"/>
    <property type="evidence" value="ECO:0007669"/>
    <property type="project" value="TreeGrafter"/>
</dbReference>
<dbReference type="PANTHER" id="PTHR10192:SF5">
    <property type="entry name" value="GEPHYRIN"/>
    <property type="match status" value="1"/>
</dbReference>
<evidence type="ECO:0000256" key="6">
    <source>
        <dbReference type="RuleBase" id="RU365090"/>
    </source>
</evidence>
<protein>
    <recommendedName>
        <fullName evidence="6">Molybdopterin molybdenumtransferase</fullName>
        <ecNumber evidence="6">2.10.1.1</ecNumber>
    </recommendedName>
</protein>
<comment type="pathway">
    <text evidence="2 6">Cofactor biosynthesis; molybdopterin biosynthesis.</text>
</comment>
<comment type="caution">
    <text evidence="8">The sequence shown here is derived from an EMBL/GenBank/DDBJ whole genome shotgun (WGS) entry which is preliminary data.</text>
</comment>
<dbReference type="SUPFAM" id="SSF53218">
    <property type="entry name" value="Molybdenum cofactor biosynthesis proteins"/>
    <property type="match status" value="1"/>
</dbReference>
<dbReference type="SUPFAM" id="SSF63882">
    <property type="entry name" value="MoeA N-terminal region -like"/>
    <property type="match status" value="1"/>
</dbReference>
<dbReference type="Pfam" id="PF00994">
    <property type="entry name" value="MoCF_biosynth"/>
    <property type="match status" value="1"/>
</dbReference>
<keyword evidence="6" id="KW-0500">Molybdenum</keyword>
<dbReference type="Gene3D" id="3.90.105.10">
    <property type="entry name" value="Molybdopterin biosynthesis moea protein, domain 2"/>
    <property type="match status" value="1"/>
</dbReference>
<evidence type="ECO:0000313" key="9">
    <source>
        <dbReference type="Proteomes" id="UP000284322"/>
    </source>
</evidence>
<dbReference type="Pfam" id="PF03454">
    <property type="entry name" value="MoeA_C"/>
    <property type="match status" value="1"/>
</dbReference>
<dbReference type="InterPro" id="IPR036425">
    <property type="entry name" value="MoaB/Mog-like_dom_sf"/>
</dbReference>
<sequence length="401" mass="41446">MTPPIPLNEAQARLLQDVVPLGSETIETAAACGRYLAEPLVARRTQPVADLSSMDGYAMRADDTGGPWQLVGESAAGHPFAGTLGRGEAVRISTGAHMPTDAGAILLQENACTDAGTVRVADPEGDRPTDRYIRRKGFDFTAGDTLLNGGTRIDAASLALAMAAGVWQLKVGGRPVVAIIDSGDELTAHADPARPDALPASNGPMLAAMCSELAARALVQPPVADSRRALRESLEAAAGADVIVTTGGASVGDHDHMRTALADWGATIDFWRVAIRPGKPLLVARKGGIIVLGLPGNPVSAFVTAHLFLLPLLRRMGGAGDPLPRFIDARLSGSLPVGGARQEFMRGVWAEGGVAAIAERDSSALHALANADVLIERPIGAPAALHGDSVRVLVLKNGGNA</sequence>
<dbReference type="GO" id="GO:0006777">
    <property type="term" value="P:Mo-molybdopterin cofactor biosynthetic process"/>
    <property type="evidence" value="ECO:0007669"/>
    <property type="project" value="UniProtKB-UniRule"/>
</dbReference>
<dbReference type="Gene3D" id="2.40.340.10">
    <property type="entry name" value="MoeA, C-terminal, domain IV"/>
    <property type="match status" value="1"/>
</dbReference>
<organism evidence="8 9">
    <name type="scientific">Tsuneonella suprasediminis</name>
    <dbReference type="NCBI Taxonomy" id="2306996"/>
    <lineage>
        <taxon>Bacteria</taxon>
        <taxon>Pseudomonadati</taxon>
        <taxon>Pseudomonadota</taxon>
        <taxon>Alphaproteobacteria</taxon>
        <taxon>Sphingomonadales</taxon>
        <taxon>Erythrobacteraceae</taxon>
        <taxon>Tsuneonella</taxon>
    </lineage>
</organism>
<feature type="domain" description="MoaB/Mog" evidence="7">
    <location>
        <begin position="178"/>
        <end position="315"/>
    </location>
</feature>
<dbReference type="Pfam" id="PF03453">
    <property type="entry name" value="MoeA_N"/>
    <property type="match status" value="1"/>
</dbReference>
<dbReference type="AlphaFoldDB" id="A0A419R0S2"/>
<dbReference type="UniPathway" id="UPA00344"/>
<dbReference type="EC" id="2.10.1.1" evidence="6"/>
<dbReference type="PANTHER" id="PTHR10192">
    <property type="entry name" value="MOLYBDOPTERIN BIOSYNTHESIS PROTEIN"/>
    <property type="match status" value="1"/>
</dbReference>
<keyword evidence="6" id="KW-0460">Magnesium</keyword>
<keyword evidence="4 6" id="KW-0501">Molybdenum cofactor biosynthesis</keyword>
<dbReference type="EMBL" id="RAHJ01000019">
    <property type="protein sequence ID" value="RJX67092.1"/>
    <property type="molecule type" value="Genomic_DNA"/>
</dbReference>
<dbReference type="RefSeq" id="WP_120110386.1">
    <property type="nucleotide sequence ID" value="NZ_RAHJ01000019.1"/>
</dbReference>
<dbReference type="InterPro" id="IPR008284">
    <property type="entry name" value="MoCF_biosynth_CS"/>
</dbReference>
<proteinExistence type="inferred from homology"/>
<evidence type="ECO:0000259" key="7">
    <source>
        <dbReference type="SMART" id="SM00852"/>
    </source>
</evidence>
<comment type="cofactor">
    <cofactor evidence="6">
        <name>Mg(2+)</name>
        <dbReference type="ChEBI" id="CHEBI:18420"/>
    </cofactor>
</comment>
<dbReference type="InterPro" id="IPR038987">
    <property type="entry name" value="MoeA-like"/>
</dbReference>